<protein>
    <recommendedName>
        <fullName evidence="7">DUF697 domain-containing protein</fullName>
    </recommendedName>
</protein>
<sequence length="482" mass="52143">MTLNLRRPILIGGIGLSAALWLLETLQHSGSEMGETALIGLAAAGAGYWWWKQQSPKLELALPQPLANREAAEKAIAASEAAINLLASEAPNSANPANLTAKLDRLRAELDRQDLRITVTGGKAVGKTALIQVLNSNWASQHPQKLSLQETSPLFANTNADAKIGGDLVLFVTAGDITDSEFKTLSQLASAGQRVLLVWNKQDQYLPEQQSQVLNSLQQRMEGILATEDIIAIAASPNSIKVRQHQADGTFKERIENQVSQLDALTERLTKILTEERQQLVWASAVREAASIKLEAKTFLNAVRRDRALPIIEQYQYIAAAAVFTNPVPALDLLATTAISTQLVIDLGAIYQQKFSLEQAKTVAATLANQMFKLGLVELSTQTITGLLKSNAVTYVAGGAVQGISAAYFTRIAGLSLIEYFQSRELENAATGILNIDQLTKTLQAVFTQNQQVSFLQSFVNQVASRLSSQVSGPETVKSAVN</sequence>
<evidence type="ECO:0000256" key="4">
    <source>
        <dbReference type="ARBA" id="ARBA00023136"/>
    </source>
</evidence>
<dbReference type="Proteomes" id="UP000702425">
    <property type="component" value="Unassembled WGS sequence"/>
</dbReference>
<evidence type="ECO:0000256" key="3">
    <source>
        <dbReference type="ARBA" id="ARBA00022989"/>
    </source>
</evidence>
<evidence type="ECO:0000313" key="5">
    <source>
        <dbReference type="EMBL" id="NQE34575.1"/>
    </source>
</evidence>
<evidence type="ECO:0000256" key="2">
    <source>
        <dbReference type="ARBA" id="ARBA00022692"/>
    </source>
</evidence>
<keyword evidence="2" id="KW-0812">Transmembrane</keyword>
<dbReference type="EMBL" id="SRRZ01000034">
    <property type="protein sequence ID" value="NQE34575.1"/>
    <property type="molecule type" value="Genomic_DNA"/>
</dbReference>
<dbReference type="Gene3D" id="3.40.50.300">
    <property type="entry name" value="P-loop containing nucleotide triphosphate hydrolases"/>
    <property type="match status" value="1"/>
</dbReference>
<proteinExistence type="predicted"/>
<name>A0ABX2CY99_9CYAN</name>
<evidence type="ECO:0008006" key="7">
    <source>
        <dbReference type="Google" id="ProtNLM"/>
    </source>
</evidence>
<dbReference type="SUPFAM" id="SSF52540">
    <property type="entry name" value="P-loop containing nucleoside triphosphate hydrolases"/>
    <property type="match status" value="1"/>
</dbReference>
<dbReference type="Pfam" id="PF05128">
    <property type="entry name" value="DUF697"/>
    <property type="match status" value="1"/>
</dbReference>
<evidence type="ECO:0000313" key="6">
    <source>
        <dbReference type="Proteomes" id="UP000702425"/>
    </source>
</evidence>
<gene>
    <name evidence="5" type="ORF">E5S67_02302</name>
</gene>
<dbReference type="InterPro" id="IPR027417">
    <property type="entry name" value="P-loop_NTPase"/>
</dbReference>
<organism evidence="5 6">
    <name type="scientific">Microcoleus asticus IPMA8</name>
    <dbReference type="NCBI Taxonomy" id="2563858"/>
    <lineage>
        <taxon>Bacteria</taxon>
        <taxon>Bacillati</taxon>
        <taxon>Cyanobacteriota</taxon>
        <taxon>Cyanophyceae</taxon>
        <taxon>Oscillatoriophycideae</taxon>
        <taxon>Oscillatoriales</taxon>
        <taxon>Microcoleaceae</taxon>
        <taxon>Microcoleus</taxon>
        <taxon>Microcoleus asticus</taxon>
    </lineage>
</organism>
<dbReference type="RefSeq" id="WP_172187242.1">
    <property type="nucleotide sequence ID" value="NZ_CAWPPK010000246.1"/>
</dbReference>
<evidence type="ECO:0000256" key="1">
    <source>
        <dbReference type="ARBA" id="ARBA00004141"/>
    </source>
</evidence>
<keyword evidence="4" id="KW-0472">Membrane</keyword>
<comment type="caution">
    <text evidence="5">The sequence shown here is derived from an EMBL/GenBank/DDBJ whole genome shotgun (WGS) entry which is preliminary data.</text>
</comment>
<accession>A0ABX2CY99</accession>
<reference evidence="5 6" key="1">
    <citation type="journal article" date="2020" name="Sci. Rep.">
        <title>A novel cyanobacterial geosmin producer, revising GeoA distribution and dispersion patterns in Bacteria.</title>
        <authorList>
            <person name="Churro C."/>
            <person name="Semedo-Aguiar A.P."/>
            <person name="Silva A.D."/>
            <person name="Pereira-Leal J.B."/>
            <person name="Leite R.B."/>
        </authorList>
    </citation>
    <scope>NUCLEOTIDE SEQUENCE [LARGE SCALE GENOMIC DNA]</scope>
    <source>
        <strain evidence="5 6">IPMA8</strain>
    </source>
</reference>
<dbReference type="InterPro" id="IPR021147">
    <property type="entry name" value="DUF697"/>
</dbReference>
<comment type="subcellular location">
    <subcellularLocation>
        <location evidence="1">Membrane</location>
        <topology evidence="1">Multi-pass membrane protein</topology>
    </subcellularLocation>
</comment>
<keyword evidence="3" id="KW-1133">Transmembrane helix</keyword>
<keyword evidence="6" id="KW-1185">Reference proteome</keyword>